<keyword evidence="2" id="KW-0472">Membrane</keyword>
<comment type="caution">
    <text evidence="3">The sequence shown here is derived from an EMBL/GenBank/DDBJ whole genome shotgun (WGS) entry which is preliminary data.</text>
</comment>
<evidence type="ECO:0000313" key="3">
    <source>
        <dbReference type="EMBL" id="GMI27635.1"/>
    </source>
</evidence>
<sequence>MLWSLFAREFASKARAIARSISDAPAPPGGSPSAPSAPAATDPRRPSMKLAIEDVSKATSDAGKRAKMAALKFWMGVVLAVDTALFLVVVAAVVKVPLTGESYFGTNHGLITRVLLPVFFLGFGLTLEALALFVHFKELVGSKLTEAQMAVSERVFDDIHFDVVMMSLLAGVVSYTTNLQASDESTIADSRRWSSLDVDLIITLVGLVMDGLVLIHVLKNYRDIYPSVFNLVMVTMVGAIWGSIDLASADTTLVMLVMILLLLGLLRQCYAGCIIGKACCKGAGYMLQFTCLGVGL</sequence>
<feature type="region of interest" description="Disordered" evidence="1">
    <location>
        <begin position="22"/>
        <end position="44"/>
    </location>
</feature>
<keyword evidence="4" id="KW-1185">Reference proteome</keyword>
<protein>
    <submittedName>
        <fullName evidence="3">Uncharacterized protein</fullName>
    </submittedName>
</protein>
<name>A0ABQ6MJF5_9STRA</name>
<feature type="transmembrane region" description="Helical" evidence="2">
    <location>
        <begin position="114"/>
        <end position="134"/>
    </location>
</feature>
<keyword evidence="2" id="KW-0812">Transmembrane</keyword>
<evidence type="ECO:0000256" key="1">
    <source>
        <dbReference type="SAM" id="MobiDB-lite"/>
    </source>
</evidence>
<dbReference type="EMBL" id="BRYB01004223">
    <property type="protein sequence ID" value="GMI27635.1"/>
    <property type="molecule type" value="Genomic_DNA"/>
</dbReference>
<feature type="transmembrane region" description="Helical" evidence="2">
    <location>
        <begin position="247"/>
        <end position="266"/>
    </location>
</feature>
<dbReference type="Proteomes" id="UP001165060">
    <property type="component" value="Unassembled WGS sequence"/>
</dbReference>
<feature type="transmembrane region" description="Helical" evidence="2">
    <location>
        <begin position="73"/>
        <end position="94"/>
    </location>
</feature>
<feature type="transmembrane region" description="Helical" evidence="2">
    <location>
        <begin position="224"/>
        <end position="241"/>
    </location>
</feature>
<accession>A0ABQ6MJF5</accession>
<feature type="transmembrane region" description="Helical" evidence="2">
    <location>
        <begin position="155"/>
        <end position="176"/>
    </location>
</feature>
<feature type="transmembrane region" description="Helical" evidence="2">
    <location>
        <begin position="196"/>
        <end position="217"/>
    </location>
</feature>
<feature type="compositionally biased region" description="Low complexity" evidence="1">
    <location>
        <begin position="31"/>
        <end position="41"/>
    </location>
</feature>
<evidence type="ECO:0000256" key="2">
    <source>
        <dbReference type="SAM" id="Phobius"/>
    </source>
</evidence>
<gene>
    <name evidence="3" type="ORF">TeGR_g11036</name>
</gene>
<reference evidence="3 4" key="1">
    <citation type="journal article" date="2023" name="Commun. Biol.">
        <title>Genome analysis of Parmales, the sister group of diatoms, reveals the evolutionary specialization of diatoms from phago-mixotrophs to photoautotrophs.</title>
        <authorList>
            <person name="Ban H."/>
            <person name="Sato S."/>
            <person name="Yoshikawa S."/>
            <person name="Yamada K."/>
            <person name="Nakamura Y."/>
            <person name="Ichinomiya M."/>
            <person name="Sato N."/>
            <person name="Blanc-Mathieu R."/>
            <person name="Endo H."/>
            <person name="Kuwata A."/>
            <person name="Ogata H."/>
        </authorList>
    </citation>
    <scope>NUCLEOTIDE SEQUENCE [LARGE SCALE GENOMIC DNA]</scope>
</reference>
<organism evidence="3 4">
    <name type="scientific">Tetraparma gracilis</name>
    <dbReference type="NCBI Taxonomy" id="2962635"/>
    <lineage>
        <taxon>Eukaryota</taxon>
        <taxon>Sar</taxon>
        <taxon>Stramenopiles</taxon>
        <taxon>Ochrophyta</taxon>
        <taxon>Bolidophyceae</taxon>
        <taxon>Parmales</taxon>
        <taxon>Triparmaceae</taxon>
        <taxon>Tetraparma</taxon>
    </lineage>
</organism>
<proteinExistence type="predicted"/>
<evidence type="ECO:0000313" key="4">
    <source>
        <dbReference type="Proteomes" id="UP001165060"/>
    </source>
</evidence>
<keyword evidence="2" id="KW-1133">Transmembrane helix</keyword>